<dbReference type="Pfam" id="PF00581">
    <property type="entry name" value="Rhodanese"/>
    <property type="match status" value="1"/>
</dbReference>
<accession>A0A517QKQ7</accession>
<dbReference type="Proteomes" id="UP000315724">
    <property type="component" value="Chromosome"/>
</dbReference>
<dbReference type="InterPro" id="IPR001763">
    <property type="entry name" value="Rhodanese-like_dom"/>
</dbReference>
<dbReference type="CDD" id="cd00158">
    <property type="entry name" value="RHOD"/>
    <property type="match status" value="1"/>
</dbReference>
<sequence length="132" mass="14648" precursor="true">MRFTYSYALTVVAILNSVGTLSAADITKESLSEIKRNIDNEKAVLVDVREKREWDQGHVQGAIFFPLSQVRDGVTKAELKVLPKDKTLYTHCVVGKRAVTVGNVLERYGYKVKAVKPGYKELIAAGFSKATE</sequence>
<evidence type="ECO:0000313" key="4">
    <source>
        <dbReference type="Proteomes" id="UP000315724"/>
    </source>
</evidence>
<gene>
    <name evidence="3" type="primary">pspE</name>
    <name evidence="3" type="ORF">Mal48_14690</name>
</gene>
<dbReference type="InterPro" id="IPR050229">
    <property type="entry name" value="GlpE_sulfurtransferase"/>
</dbReference>
<feature type="chain" id="PRO_5022145419" evidence="1">
    <location>
        <begin position="24"/>
        <end position="132"/>
    </location>
</feature>
<dbReference type="PROSITE" id="PS50206">
    <property type="entry name" value="RHODANESE_3"/>
    <property type="match status" value="1"/>
</dbReference>
<evidence type="ECO:0000256" key="1">
    <source>
        <dbReference type="SAM" id="SignalP"/>
    </source>
</evidence>
<reference evidence="3 4" key="1">
    <citation type="submission" date="2019-02" db="EMBL/GenBank/DDBJ databases">
        <title>Deep-cultivation of Planctomycetes and their phenomic and genomic characterization uncovers novel biology.</title>
        <authorList>
            <person name="Wiegand S."/>
            <person name="Jogler M."/>
            <person name="Boedeker C."/>
            <person name="Pinto D."/>
            <person name="Vollmers J."/>
            <person name="Rivas-Marin E."/>
            <person name="Kohn T."/>
            <person name="Peeters S.H."/>
            <person name="Heuer A."/>
            <person name="Rast P."/>
            <person name="Oberbeckmann S."/>
            <person name="Bunk B."/>
            <person name="Jeske O."/>
            <person name="Meyerdierks A."/>
            <person name="Storesund J.E."/>
            <person name="Kallscheuer N."/>
            <person name="Luecker S."/>
            <person name="Lage O.M."/>
            <person name="Pohl T."/>
            <person name="Merkel B.J."/>
            <person name="Hornburger P."/>
            <person name="Mueller R.-W."/>
            <person name="Bruemmer F."/>
            <person name="Labrenz M."/>
            <person name="Spormann A.M."/>
            <person name="Op den Camp H."/>
            <person name="Overmann J."/>
            <person name="Amann R."/>
            <person name="Jetten M.S.M."/>
            <person name="Mascher T."/>
            <person name="Medema M.H."/>
            <person name="Devos D.P."/>
            <person name="Kaster A.-K."/>
            <person name="Ovreas L."/>
            <person name="Rohde M."/>
            <person name="Galperin M.Y."/>
            <person name="Jogler C."/>
        </authorList>
    </citation>
    <scope>NUCLEOTIDE SEQUENCE [LARGE SCALE GENOMIC DNA]</scope>
    <source>
        <strain evidence="3 4">Mal48</strain>
    </source>
</reference>
<dbReference type="InterPro" id="IPR036873">
    <property type="entry name" value="Rhodanese-like_dom_sf"/>
</dbReference>
<dbReference type="AlphaFoldDB" id="A0A517QKQ7"/>
<feature type="domain" description="Rhodanese" evidence="2">
    <location>
        <begin position="39"/>
        <end position="131"/>
    </location>
</feature>
<name>A0A517QKQ7_9PLAN</name>
<proteinExistence type="predicted"/>
<dbReference type="KEGG" id="tpol:Mal48_14690"/>
<dbReference type="GO" id="GO:0004792">
    <property type="term" value="F:thiosulfate-cyanide sulfurtransferase activity"/>
    <property type="evidence" value="ECO:0007669"/>
    <property type="project" value="UniProtKB-EC"/>
</dbReference>
<dbReference type="PANTHER" id="PTHR43031:SF1">
    <property type="entry name" value="PYRIDINE NUCLEOTIDE-DISULPHIDE OXIDOREDUCTASE"/>
    <property type="match status" value="1"/>
</dbReference>
<protein>
    <submittedName>
        <fullName evidence="3">Thiosulfate sulfurtransferase PspE</fullName>
        <ecNumber evidence="3">2.8.1.1</ecNumber>
    </submittedName>
</protein>
<dbReference type="EMBL" id="CP036267">
    <property type="protein sequence ID" value="QDT32226.1"/>
    <property type="molecule type" value="Genomic_DNA"/>
</dbReference>
<evidence type="ECO:0000259" key="2">
    <source>
        <dbReference type="PROSITE" id="PS50206"/>
    </source>
</evidence>
<dbReference type="RefSeq" id="WP_197442125.1">
    <property type="nucleotide sequence ID" value="NZ_CP036267.1"/>
</dbReference>
<organism evidence="3 4">
    <name type="scientific">Thalassoglobus polymorphus</name>
    <dbReference type="NCBI Taxonomy" id="2527994"/>
    <lineage>
        <taxon>Bacteria</taxon>
        <taxon>Pseudomonadati</taxon>
        <taxon>Planctomycetota</taxon>
        <taxon>Planctomycetia</taxon>
        <taxon>Planctomycetales</taxon>
        <taxon>Planctomycetaceae</taxon>
        <taxon>Thalassoglobus</taxon>
    </lineage>
</organism>
<dbReference type="SMART" id="SM00450">
    <property type="entry name" value="RHOD"/>
    <property type="match status" value="1"/>
</dbReference>
<dbReference type="PANTHER" id="PTHR43031">
    <property type="entry name" value="FAD-DEPENDENT OXIDOREDUCTASE"/>
    <property type="match status" value="1"/>
</dbReference>
<feature type="signal peptide" evidence="1">
    <location>
        <begin position="1"/>
        <end position="23"/>
    </location>
</feature>
<dbReference type="SUPFAM" id="SSF52821">
    <property type="entry name" value="Rhodanese/Cell cycle control phosphatase"/>
    <property type="match status" value="1"/>
</dbReference>
<dbReference type="Gene3D" id="3.40.250.10">
    <property type="entry name" value="Rhodanese-like domain"/>
    <property type="match status" value="1"/>
</dbReference>
<dbReference type="EC" id="2.8.1.1" evidence="3"/>
<evidence type="ECO:0000313" key="3">
    <source>
        <dbReference type="EMBL" id="QDT32226.1"/>
    </source>
</evidence>
<keyword evidence="1" id="KW-0732">Signal</keyword>
<keyword evidence="4" id="KW-1185">Reference proteome</keyword>
<keyword evidence="3" id="KW-0808">Transferase</keyword>